<evidence type="ECO:0000256" key="1">
    <source>
        <dbReference type="SAM" id="MobiDB-lite"/>
    </source>
</evidence>
<accession>A0A821YIB8</accession>
<dbReference type="EMBL" id="CAJOBS010016872">
    <property type="protein sequence ID" value="CAF4960585.1"/>
    <property type="molecule type" value="Genomic_DNA"/>
</dbReference>
<gene>
    <name evidence="2" type="ORF">TOA249_LOCUS34224</name>
</gene>
<organism evidence="2 3">
    <name type="scientific">Rotaria socialis</name>
    <dbReference type="NCBI Taxonomy" id="392032"/>
    <lineage>
        <taxon>Eukaryota</taxon>
        <taxon>Metazoa</taxon>
        <taxon>Spiralia</taxon>
        <taxon>Gnathifera</taxon>
        <taxon>Rotifera</taxon>
        <taxon>Eurotatoria</taxon>
        <taxon>Bdelloidea</taxon>
        <taxon>Philodinida</taxon>
        <taxon>Philodinidae</taxon>
        <taxon>Rotaria</taxon>
    </lineage>
</organism>
<protein>
    <submittedName>
        <fullName evidence="2">Uncharacterized protein</fullName>
    </submittedName>
</protein>
<feature type="region of interest" description="Disordered" evidence="1">
    <location>
        <begin position="29"/>
        <end position="50"/>
    </location>
</feature>
<evidence type="ECO:0000313" key="2">
    <source>
        <dbReference type="EMBL" id="CAF4960585.1"/>
    </source>
</evidence>
<reference evidence="2" key="1">
    <citation type="submission" date="2021-02" db="EMBL/GenBank/DDBJ databases">
        <authorList>
            <person name="Nowell W R."/>
        </authorList>
    </citation>
    <scope>NUCLEOTIDE SEQUENCE</scope>
</reference>
<feature type="non-terminal residue" evidence="2">
    <location>
        <position position="1"/>
    </location>
</feature>
<name>A0A821YIB8_9BILA</name>
<evidence type="ECO:0000313" key="3">
    <source>
        <dbReference type="Proteomes" id="UP000663838"/>
    </source>
</evidence>
<proteinExistence type="predicted"/>
<comment type="caution">
    <text evidence="2">The sequence shown here is derived from an EMBL/GenBank/DDBJ whole genome shotgun (WGS) entry which is preliminary data.</text>
</comment>
<dbReference type="AlphaFoldDB" id="A0A821YIB8"/>
<dbReference type="Proteomes" id="UP000663838">
    <property type="component" value="Unassembled WGS sequence"/>
</dbReference>
<sequence>MSQDCDDRPTFAELATELKKFIDPDNRSNLKNSYPLVNKSKSLPFKQEEQ</sequence>